<reference evidence="3 4" key="1">
    <citation type="submission" date="2017-03" db="EMBL/GenBank/DDBJ databases">
        <authorList>
            <person name="Afonso C.L."/>
            <person name="Miller P.J."/>
            <person name="Scott M.A."/>
            <person name="Spackman E."/>
            <person name="Goraichik I."/>
            <person name="Dimitrov K.M."/>
            <person name="Suarez D.L."/>
            <person name="Swayne D.E."/>
        </authorList>
    </citation>
    <scope>NUCLEOTIDE SEQUENCE [LARGE SCALE GENOMIC DNA]</scope>
    <source>
        <strain evidence="3 4">CECT 7639</strain>
    </source>
</reference>
<feature type="domain" description="UspA" evidence="2">
    <location>
        <begin position="1"/>
        <end position="135"/>
    </location>
</feature>
<dbReference type="PANTHER" id="PTHR46268">
    <property type="entry name" value="STRESS RESPONSE PROTEIN NHAX"/>
    <property type="match status" value="1"/>
</dbReference>
<dbReference type="SUPFAM" id="SSF52402">
    <property type="entry name" value="Adenine nucleotide alpha hydrolases-like"/>
    <property type="match status" value="1"/>
</dbReference>
<evidence type="ECO:0000256" key="1">
    <source>
        <dbReference type="ARBA" id="ARBA00008791"/>
    </source>
</evidence>
<dbReference type="CDD" id="cd00293">
    <property type="entry name" value="USP-like"/>
    <property type="match status" value="1"/>
</dbReference>
<keyword evidence="4" id="KW-1185">Reference proteome</keyword>
<dbReference type="Gene3D" id="3.40.50.620">
    <property type="entry name" value="HUPs"/>
    <property type="match status" value="1"/>
</dbReference>
<proteinExistence type="inferred from homology"/>
<evidence type="ECO:0000313" key="3">
    <source>
        <dbReference type="EMBL" id="SLN72371.1"/>
    </source>
</evidence>
<dbReference type="PRINTS" id="PR01438">
    <property type="entry name" value="UNVRSLSTRESS"/>
</dbReference>
<evidence type="ECO:0000313" key="4">
    <source>
        <dbReference type="Proteomes" id="UP000193077"/>
    </source>
</evidence>
<accession>A0A1Y5TZC8</accession>
<organism evidence="3 4">
    <name type="scientific">Falsiruegeria litorea R37</name>
    <dbReference type="NCBI Taxonomy" id="1200284"/>
    <lineage>
        <taxon>Bacteria</taxon>
        <taxon>Pseudomonadati</taxon>
        <taxon>Pseudomonadota</taxon>
        <taxon>Alphaproteobacteria</taxon>
        <taxon>Rhodobacterales</taxon>
        <taxon>Roseobacteraceae</taxon>
        <taxon>Falsiruegeria</taxon>
    </lineage>
</organism>
<name>A0A1Y5TZC8_9RHOB</name>
<dbReference type="Pfam" id="PF00582">
    <property type="entry name" value="Usp"/>
    <property type="match status" value="1"/>
</dbReference>
<protein>
    <submittedName>
        <fullName evidence="3">Universal stress protein F</fullName>
    </submittedName>
</protein>
<comment type="similarity">
    <text evidence="1">Belongs to the universal stress protein A family.</text>
</comment>
<gene>
    <name evidence="3" type="primary">uspF_4</name>
    <name evidence="3" type="ORF">TRL7639_04313</name>
</gene>
<dbReference type="OrthoDB" id="9792500at2"/>
<dbReference type="AlphaFoldDB" id="A0A1Y5TZC8"/>
<dbReference type="Proteomes" id="UP000193077">
    <property type="component" value="Unassembled WGS sequence"/>
</dbReference>
<sequence length="135" mass="14722">MYQNILVPVSFDADRDVAQSITVAQALRQPNGTVTLLHVVEHMPQYTSDLLPENHFDIAKAAITDKLKPLIGDMPETKIDIVEGHAGRGILDYATAQKTDCIVLASHRPGLQDYLLGSTAARVVRHAGCSVHVVR</sequence>
<dbReference type="InterPro" id="IPR006015">
    <property type="entry name" value="Universal_stress_UspA"/>
</dbReference>
<dbReference type="PANTHER" id="PTHR46268:SF6">
    <property type="entry name" value="UNIVERSAL STRESS PROTEIN UP12"/>
    <property type="match status" value="1"/>
</dbReference>
<dbReference type="InterPro" id="IPR006016">
    <property type="entry name" value="UspA"/>
</dbReference>
<evidence type="ECO:0000259" key="2">
    <source>
        <dbReference type="Pfam" id="PF00582"/>
    </source>
</evidence>
<dbReference type="EMBL" id="FWFO01000007">
    <property type="protein sequence ID" value="SLN72371.1"/>
    <property type="molecule type" value="Genomic_DNA"/>
</dbReference>
<dbReference type="InterPro" id="IPR014729">
    <property type="entry name" value="Rossmann-like_a/b/a_fold"/>
</dbReference>
<dbReference type="RefSeq" id="WP_085797956.1">
    <property type="nucleotide sequence ID" value="NZ_FWFO01000007.1"/>
</dbReference>